<feature type="region of interest" description="Disordered" evidence="1">
    <location>
        <begin position="505"/>
        <end position="549"/>
    </location>
</feature>
<dbReference type="InterPro" id="IPR011043">
    <property type="entry name" value="Gal_Oxase/kelch_b-propeller"/>
</dbReference>
<feature type="transmembrane region" description="Helical" evidence="2">
    <location>
        <begin position="444"/>
        <end position="464"/>
    </location>
</feature>
<proteinExistence type="predicted"/>
<dbReference type="Proteomes" id="UP000268093">
    <property type="component" value="Unassembled WGS sequence"/>
</dbReference>
<feature type="compositionally biased region" description="Basic and acidic residues" evidence="1">
    <location>
        <begin position="514"/>
        <end position="546"/>
    </location>
</feature>
<keyword evidence="2" id="KW-1133">Transmembrane helix</keyword>
<evidence type="ECO:0000256" key="2">
    <source>
        <dbReference type="SAM" id="Phobius"/>
    </source>
</evidence>
<keyword evidence="2" id="KW-0812">Transmembrane</keyword>
<gene>
    <name evidence="3" type="ORF">BC936DRAFT_149931</name>
</gene>
<comment type="caution">
    <text evidence="3">The sequence shown here is derived from an EMBL/GenBank/DDBJ whole genome shotgun (WGS) entry which is preliminary data.</text>
</comment>
<feature type="transmembrane region" description="Helical" evidence="2">
    <location>
        <begin position="50"/>
        <end position="67"/>
    </location>
</feature>
<dbReference type="InterPro" id="IPR015915">
    <property type="entry name" value="Kelch-typ_b-propeller"/>
</dbReference>
<sequence length="589" mass="64679">MTLYGRVQRRRPPVSEVKFKIKKSSADPVVCRHYADIFFYNRRQTMISRAILPLLCAIVAAFDFVPLKSGPVPCIGINDSGSAYILGSKTQNFTDYQTTAQGLSSLNPSLSAIPLNPPRSTAITGVCVSARQYLYVIGGDVVYPPMAPGVNGISIFDLSKGTWAQPNIFPASFELDLTSPRFMAATITSVGTNYVWLILFDATRAEFGRAGWYFYNIAQPYVAPTRVFTNTHAQVSTSFVAMVVQSKSLWLFSDSAIYQLDLQQLVANPNSLRDTNMTLNSANFTFQATDSWTPLSTTPLLPQGPGQAVAFGSKYIAFLAFNTTSITVFDTQTFHYTEPFPYPVTKISAAPVDFSNSTLVSLPFSNDSASGVILYNAGTSSLASFDLTNHWLVSPNQVNYNATRSPTTSGATTYPTQCSPGNNSCPLAPTPNSGLQPVEIIGCVLGGVSFVAISLLACVCYMRYYKRRQNLQSMSYDSVAGATDEKDKITNSEVWSTDIPNINISSDTIYQDGPIRRPEEREYKPDERDYKPDEPEPEHKPDEFSASHRVWVSATDGSSVLGRQHAVEIAENIEPAQADPLRPRRRGEP</sequence>
<keyword evidence="4" id="KW-1185">Reference proteome</keyword>
<dbReference type="SUPFAM" id="SSF50965">
    <property type="entry name" value="Galactose oxidase, central domain"/>
    <property type="match status" value="1"/>
</dbReference>
<name>A0A433DMZ5_9FUNG</name>
<evidence type="ECO:0000313" key="3">
    <source>
        <dbReference type="EMBL" id="RUP52250.1"/>
    </source>
</evidence>
<reference evidence="3 4" key="1">
    <citation type="journal article" date="2018" name="New Phytol.">
        <title>Phylogenomics of Endogonaceae and evolution of mycorrhizas within Mucoromycota.</title>
        <authorList>
            <person name="Chang Y."/>
            <person name="Desiro A."/>
            <person name="Na H."/>
            <person name="Sandor L."/>
            <person name="Lipzen A."/>
            <person name="Clum A."/>
            <person name="Barry K."/>
            <person name="Grigoriev I.V."/>
            <person name="Martin F.M."/>
            <person name="Stajich J.E."/>
            <person name="Smith M.E."/>
            <person name="Bonito G."/>
            <person name="Spatafora J.W."/>
        </authorList>
    </citation>
    <scope>NUCLEOTIDE SEQUENCE [LARGE SCALE GENOMIC DNA]</scope>
    <source>
        <strain evidence="3 4">GMNB39</strain>
    </source>
</reference>
<evidence type="ECO:0000313" key="4">
    <source>
        <dbReference type="Proteomes" id="UP000268093"/>
    </source>
</evidence>
<accession>A0A433DMZ5</accession>
<feature type="region of interest" description="Disordered" evidence="1">
    <location>
        <begin position="570"/>
        <end position="589"/>
    </location>
</feature>
<dbReference type="AlphaFoldDB" id="A0A433DMZ5"/>
<dbReference type="Gene3D" id="2.120.10.80">
    <property type="entry name" value="Kelch-type beta propeller"/>
    <property type="match status" value="1"/>
</dbReference>
<keyword evidence="2" id="KW-0472">Membrane</keyword>
<protein>
    <submittedName>
        <fullName evidence="3">Uncharacterized protein</fullName>
    </submittedName>
</protein>
<dbReference type="EMBL" id="RBNI01000096">
    <property type="protein sequence ID" value="RUP52250.1"/>
    <property type="molecule type" value="Genomic_DNA"/>
</dbReference>
<evidence type="ECO:0000256" key="1">
    <source>
        <dbReference type="SAM" id="MobiDB-lite"/>
    </source>
</evidence>
<organism evidence="3 4">
    <name type="scientific">Jimgerdemannia flammicorona</name>
    <dbReference type="NCBI Taxonomy" id="994334"/>
    <lineage>
        <taxon>Eukaryota</taxon>
        <taxon>Fungi</taxon>
        <taxon>Fungi incertae sedis</taxon>
        <taxon>Mucoromycota</taxon>
        <taxon>Mucoromycotina</taxon>
        <taxon>Endogonomycetes</taxon>
        <taxon>Endogonales</taxon>
        <taxon>Endogonaceae</taxon>
        <taxon>Jimgerdemannia</taxon>
    </lineage>
</organism>